<sequence length="115" mass="13824">MVGWRQKSLKRRLIWVMNVATEKKRDRKTRQGSKNASRIEKCVKDREMRQGSKNASRIEKCVKDREMRQGSRNASRIENCVNNLFAMFKRSLTHFRILDAILDFWRNSRSWPQTH</sequence>
<dbReference type="WBParaSite" id="Csp11.Scaffold630.g17618.t1">
    <property type="protein sequence ID" value="Csp11.Scaffold630.g17618.t1"/>
    <property type="gene ID" value="Csp11.Scaffold630.g17618"/>
</dbReference>
<dbReference type="Proteomes" id="UP000095282">
    <property type="component" value="Unplaced"/>
</dbReference>
<organism evidence="1 2">
    <name type="scientific">Caenorhabditis tropicalis</name>
    <dbReference type="NCBI Taxonomy" id="1561998"/>
    <lineage>
        <taxon>Eukaryota</taxon>
        <taxon>Metazoa</taxon>
        <taxon>Ecdysozoa</taxon>
        <taxon>Nematoda</taxon>
        <taxon>Chromadorea</taxon>
        <taxon>Rhabditida</taxon>
        <taxon>Rhabditina</taxon>
        <taxon>Rhabditomorpha</taxon>
        <taxon>Rhabditoidea</taxon>
        <taxon>Rhabditidae</taxon>
        <taxon>Peloderinae</taxon>
        <taxon>Caenorhabditis</taxon>
    </lineage>
</organism>
<evidence type="ECO:0000313" key="1">
    <source>
        <dbReference type="Proteomes" id="UP000095282"/>
    </source>
</evidence>
<dbReference type="AlphaFoldDB" id="A0A1I7UN23"/>
<evidence type="ECO:0000313" key="2">
    <source>
        <dbReference type="WBParaSite" id="Csp11.Scaffold630.g17618.t1"/>
    </source>
</evidence>
<proteinExistence type="predicted"/>
<protein>
    <submittedName>
        <fullName evidence="2">Transposase</fullName>
    </submittedName>
</protein>
<reference evidence="2" key="1">
    <citation type="submission" date="2016-11" db="UniProtKB">
        <authorList>
            <consortium name="WormBaseParasite"/>
        </authorList>
    </citation>
    <scope>IDENTIFICATION</scope>
</reference>
<accession>A0A1I7UN23</accession>
<name>A0A1I7UN23_9PELO</name>
<keyword evidence="1" id="KW-1185">Reference proteome</keyword>